<comment type="caution">
    <text evidence="4">The sequence shown here is derived from an EMBL/GenBank/DDBJ whole genome shotgun (WGS) entry which is preliminary data.</text>
</comment>
<dbReference type="Gene3D" id="1.50.10.10">
    <property type="match status" value="1"/>
</dbReference>
<dbReference type="GO" id="GO:0005975">
    <property type="term" value="P:carbohydrate metabolic process"/>
    <property type="evidence" value="ECO:0007669"/>
    <property type="project" value="InterPro"/>
</dbReference>
<reference evidence="4 5" key="1">
    <citation type="journal article" date="2017" name="Biotechnol. Biofuels">
        <title>Differential beta-glucosidase expression as a function of carbon source availability in Talaromyces amestolkiae: a genomic and proteomic approach.</title>
        <authorList>
            <person name="de Eugenio L.I."/>
            <person name="Mendez-Liter J.A."/>
            <person name="Nieto-Dominguez M."/>
            <person name="Alonso L."/>
            <person name="Gil-Munoz J."/>
            <person name="Barriuso J."/>
            <person name="Prieto A."/>
            <person name="Martinez M.J."/>
        </authorList>
    </citation>
    <scope>NUCLEOTIDE SEQUENCE [LARGE SCALE GENOMIC DNA]</scope>
    <source>
        <strain evidence="4 5">CIB</strain>
    </source>
</reference>
<dbReference type="OrthoDB" id="10036721at2759"/>
<dbReference type="RefSeq" id="XP_040738077.1">
    <property type="nucleotide sequence ID" value="XM_040882505.1"/>
</dbReference>
<evidence type="ECO:0000313" key="4">
    <source>
        <dbReference type="EMBL" id="RAO73563.1"/>
    </source>
</evidence>
<proteinExistence type="predicted"/>
<dbReference type="PANTHER" id="PTHR34987">
    <property type="entry name" value="C, PUTATIVE (AFU_ORTHOLOGUE AFUA_3G02880)-RELATED"/>
    <property type="match status" value="1"/>
</dbReference>
<feature type="domain" description="Alpha-L-rhamnosidase six-hairpin glycosidase" evidence="2">
    <location>
        <begin position="386"/>
        <end position="630"/>
    </location>
</feature>
<gene>
    <name evidence="4" type="ORF">BHQ10_009575</name>
</gene>
<feature type="domain" description="Alpha-L-rhamnosidase C-terminal" evidence="3">
    <location>
        <begin position="747"/>
        <end position="814"/>
    </location>
</feature>
<name>A0A364LCR3_TALAM</name>
<protein>
    <submittedName>
        <fullName evidence="4">Uncharacterized protein</fullName>
    </submittedName>
</protein>
<evidence type="ECO:0000259" key="3">
    <source>
        <dbReference type="Pfam" id="PF17390"/>
    </source>
</evidence>
<dbReference type="InterPro" id="IPR035396">
    <property type="entry name" value="Bac_rhamnosid6H"/>
</dbReference>
<keyword evidence="5" id="KW-1185">Reference proteome</keyword>
<dbReference type="InterPro" id="IPR035398">
    <property type="entry name" value="Bac_rhamnosid_C"/>
</dbReference>
<dbReference type="Gene3D" id="2.60.420.10">
    <property type="entry name" value="Maltose phosphorylase, domain 3"/>
    <property type="match status" value="1"/>
</dbReference>
<dbReference type="AlphaFoldDB" id="A0A364LCR3"/>
<sequence>MLLSLRKIVVPALAFASISQAAVLCDSPESFLPVSYALSTTPVDSGLAAHSTQRKYALSKHAPVLTLDYEVDVAGFPYLDIVSGTGQIELKYTEDFDGLNQIYGDGPWTFVVGLANSFRTETFNITGPGRVKSTLLQGAQRWETITLLTDDTIVVSNPGVEPSVEVCPTETLPGSFSASIQNYTEIWGLGARAVQLACFDKESQPSTWKITANGAYIQGQQPANSPLGYGMSEYTLEFMTKIVRGGTGWRVLSSAVSSGPYMILTSNYPDHSTFVNINTTLLPPNTLIVGNGPSIVNQTSLTTGANLYYPISTKILEDTWYNITIATGTAGIDVYINSTLSATVPLVSTGTWGFGPFMDQIAYVKDVQVTVSNGTVIYQNDMKSDHTLAEYGVQSNTVPICVDGGKRDRAIWVGDFVHTARVLAATTNRVEFIRGVIESSLSWQLPAGDEASGLVATRASLGDDNRYKDHYYVTNYGITDYQIFFMLVVGDYYTLTNDLAFLTPYWSQVQALVSRIETYLDPNSGLLGDSYDNYYFTAGPVPNATAPAALFAYALRKLIPLAEAIGDTASASAYSSTAQSIADAINDLLWNPTAGTYGVALSDVNDYSLTAISFTILAEIMNATQIESTLATALPKLFYITGYKDSSSITSSLTTQLSPNTQGFLLEALLISLKNDYSSTTTSAALTAISNLLNVYWPQMLSTSRYYTGASWEYVFPDGSPGLELFTSLAHPWGSAPTYLLTQYVLGVGPKSAGYEQWSFEPIPALLRGGLEGLSWAEGVVPTPNGGAIKASWKVNQSTGQVKITAQGPAHTTGVITSTVLMGTWIVDGVRKTLNGSYTVTGGKQVVLVGTI</sequence>
<dbReference type="InterPro" id="IPR008928">
    <property type="entry name" value="6-hairpin_glycosidase_sf"/>
</dbReference>
<feature type="signal peptide" evidence="1">
    <location>
        <begin position="1"/>
        <end position="21"/>
    </location>
</feature>
<organism evidence="4 5">
    <name type="scientific">Talaromyces amestolkiae</name>
    <dbReference type="NCBI Taxonomy" id="1196081"/>
    <lineage>
        <taxon>Eukaryota</taxon>
        <taxon>Fungi</taxon>
        <taxon>Dikarya</taxon>
        <taxon>Ascomycota</taxon>
        <taxon>Pezizomycotina</taxon>
        <taxon>Eurotiomycetes</taxon>
        <taxon>Eurotiomycetidae</taxon>
        <taxon>Eurotiales</taxon>
        <taxon>Trichocomaceae</taxon>
        <taxon>Talaromyces</taxon>
        <taxon>Talaromyces sect. Talaromyces</taxon>
    </lineage>
</organism>
<evidence type="ECO:0000259" key="2">
    <source>
        <dbReference type="Pfam" id="PF17389"/>
    </source>
</evidence>
<feature type="chain" id="PRO_5017059143" evidence="1">
    <location>
        <begin position="22"/>
        <end position="852"/>
    </location>
</feature>
<dbReference type="GeneID" id="63798789"/>
<dbReference type="InterPro" id="IPR012341">
    <property type="entry name" value="6hp_glycosidase-like_sf"/>
</dbReference>
<dbReference type="SUPFAM" id="SSF48208">
    <property type="entry name" value="Six-hairpin glycosidases"/>
    <property type="match status" value="1"/>
</dbReference>
<dbReference type="EMBL" id="MIKG01000025">
    <property type="protein sequence ID" value="RAO73563.1"/>
    <property type="molecule type" value="Genomic_DNA"/>
</dbReference>
<dbReference type="GO" id="GO:0003824">
    <property type="term" value="F:catalytic activity"/>
    <property type="evidence" value="ECO:0007669"/>
    <property type="project" value="UniProtKB-ARBA"/>
</dbReference>
<dbReference type="Pfam" id="PF17390">
    <property type="entry name" value="Bac_rhamnosid_C"/>
    <property type="match status" value="1"/>
</dbReference>
<dbReference type="PANTHER" id="PTHR34987:SF4">
    <property type="entry name" value="ALPHA-L-RHAMNOSIDASE C-TERMINAL DOMAIN-CONTAINING PROTEIN"/>
    <property type="match status" value="1"/>
</dbReference>
<evidence type="ECO:0000256" key="1">
    <source>
        <dbReference type="SAM" id="SignalP"/>
    </source>
</evidence>
<dbReference type="Proteomes" id="UP000249363">
    <property type="component" value="Unassembled WGS sequence"/>
</dbReference>
<keyword evidence="1" id="KW-0732">Signal</keyword>
<evidence type="ECO:0000313" key="5">
    <source>
        <dbReference type="Proteomes" id="UP000249363"/>
    </source>
</evidence>
<dbReference type="Pfam" id="PF17389">
    <property type="entry name" value="Bac_rhamnosid6H"/>
    <property type="match status" value="1"/>
</dbReference>
<accession>A0A364LCR3</accession>
<dbReference type="STRING" id="1196081.A0A364LCR3"/>